<evidence type="ECO:0000313" key="3">
    <source>
        <dbReference type="Proteomes" id="UP001219934"/>
    </source>
</evidence>
<comment type="caution">
    <text evidence="2">The sequence shown here is derived from an EMBL/GenBank/DDBJ whole genome shotgun (WGS) entry which is preliminary data.</text>
</comment>
<evidence type="ECO:0000313" key="2">
    <source>
        <dbReference type="EMBL" id="KAJ4933767.1"/>
    </source>
</evidence>
<dbReference type="Gene3D" id="6.10.250.1010">
    <property type="match status" value="1"/>
</dbReference>
<evidence type="ECO:0000256" key="1">
    <source>
        <dbReference type="SAM" id="Coils"/>
    </source>
</evidence>
<protein>
    <submittedName>
        <fullName evidence="2">Uncharacterized protein</fullName>
    </submittedName>
</protein>
<dbReference type="AlphaFoldDB" id="A0AAD6AZ60"/>
<proteinExistence type="predicted"/>
<sequence length="75" mass="8239">MFTPRPSLLSELTSFLNPDAAVELSVLQRVTGELQRVTGELQRVTAELQKVTGELQKVTGELQRVTGGSLKLQML</sequence>
<keyword evidence="3" id="KW-1185">Reference proteome</keyword>
<organism evidence="2 3">
    <name type="scientific">Pogonophryne albipinna</name>
    <dbReference type="NCBI Taxonomy" id="1090488"/>
    <lineage>
        <taxon>Eukaryota</taxon>
        <taxon>Metazoa</taxon>
        <taxon>Chordata</taxon>
        <taxon>Craniata</taxon>
        <taxon>Vertebrata</taxon>
        <taxon>Euteleostomi</taxon>
        <taxon>Actinopterygii</taxon>
        <taxon>Neopterygii</taxon>
        <taxon>Teleostei</taxon>
        <taxon>Neoteleostei</taxon>
        <taxon>Acanthomorphata</taxon>
        <taxon>Eupercaria</taxon>
        <taxon>Perciformes</taxon>
        <taxon>Notothenioidei</taxon>
        <taxon>Pogonophryne</taxon>
    </lineage>
</organism>
<keyword evidence="1" id="KW-0175">Coiled coil</keyword>
<dbReference type="Proteomes" id="UP001219934">
    <property type="component" value="Unassembled WGS sequence"/>
</dbReference>
<name>A0AAD6AZ60_9TELE</name>
<reference evidence="2" key="1">
    <citation type="submission" date="2022-11" db="EMBL/GenBank/DDBJ databases">
        <title>Chromosome-level genome of Pogonophryne albipinna.</title>
        <authorList>
            <person name="Jo E."/>
        </authorList>
    </citation>
    <scope>NUCLEOTIDE SEQUENCE</scope>
    <source>
        <strain evidence="2">SGF0006</strain>
        <tissue evidence="2">Muscle</tissue>
    </source>
</reference>
<accession>A0AAD6AZ60</accession>
<dbReference type="EMBL" id="JAPTMU010000012">
    <property type="protein sequence ID" value="KAJ4933767.1"/>
    <property type="molecule type" value="Genomic_DNA"/>
</dbReference>
<gene>
    <name evidence="2" type="ORF">JOQ06_006578</name>
</gene>
<feature type="coiled-coil region" evidence="1">
    <location>
        <begin position="27"/>
        <end position="61"/>
    </location>
</feature>